<dbReference type="Gene3D" id="2.60.120.10">
    <property type="entry name" value="Jelly Rolls"/>
    <property type="match status" value="2"/>
</dbReference>
<dbReference type="GO" id="GO:0005975">
    <property type="term" value="P:carbohydrate metabolic process"/>
    <property type="evidence" value="ECO:0007669"/>
    <property type="project" value="InterPro"/>
</dbReference>
<comment type="similarity">
    <text evidence="2">Belongs to the mannose-6-phosphate isomerase type 1 family.</text>
</comment>
<evidence type="ECO:0000256" key="6">
    <source>
        <dbReference type="ARBA" id="ARBA00023235"/>
    </source>
</evidence>
<dbReference type="Proteomes" id="UP000616114">
    <property type="component" value="Unassembled WGS sequence"/>
</dbReference>
<evidence type="ECO:0000256" key="3">
    <source>
        <dbReference type="ARBA" id="ARBA00011956"/>
    </source>
</evidence>
<dbReference type="GO" id="GO:0005829">
    <property type="term" value="C:cytosol"/>
    <property type="evidence" value="ECO:0007669"/>
    <property type="project" value="TreeGrafter"/>
</dbReference>
<evidence type="ECO:0000256" key="2">
    <source>
        <dbReference type="ARBA" id="ARBA00010772"/>
    </source>
</evidence>
<dbReference type="PANTHER" id="PTHR10309">
    <property type="entry name" value="MANNOSE-6-PHOSPHATE ISOMERASE"/>
    <property type="match status" value="1"/>
</dbReference>
<dbReference type="PRINTS" id="PR00714">
    <property type="entry name" value="MAN6PISMRASE"/>
</dbReference>
<keyword evidence="5 8" id="KW-0862">Zinc</keyword>
<evidence type="ECO:0000313" key="10">
    <source>
        <dbReference type="EMBL" id="GGA18609.1"/>
    </source>
</evidence>
<organism evidence="10 11">
    <name type="scientific">Sediminivirga luteola</name>
    <dbReference type="NCBI Taxonomy" id="1774748"/>
    <lineage>
        <taxon>Bacteria</taxon>
        <taxon>Bacillati</taxon>
        <taxon>Actinomycetota</taxon>
        <taxon>Actinomycetes</taxon>
        <taxon>Micrococcales</taxon>
        <taxon>Brevibacteriaceae</taxon>
        <taxon>Sediminivirga</taxon>
    </lineage>
</organism>
<dbReference type="SUPFAM" id="SSF51182">
    <property type="entry name" value="RmlC-like cupins"/>
    <property type="match status" value="1"/>
</dbReference>
<evidence type="ECO:0000256" key="8">
    <source>
        <dbReference type="PIRSR" id="PIRSR001480-2"/>
    </source>
</evidence>
<dbReference type="EMBL" id="BMFY01000009">
    <property type="protein sequence ID" value="GGA18609.1"/>
    <property type="molecule type" value="Genomic_DNA"/>
</dbReference>
<dbReference type="InterPro" id="IPR014710">
    <property type="entry name" value="RmlC-like_jellyroll"/>
</dbReference>
<keyword evidence="11" id="KW-1185">Reference proteome</keyword>
<feature type="binding site" evidence="8">
    <location>
        <position position="263"/>
    </location>
    <ligand>
        <name>Zn(2+)</name>
        <dbReference type="ChEBI" id="CHEBI:29105"/>
    </ligand>
</feature>
<evidence type="ECO:0000256" key="4">
    <source>
        <dbReference type="ARBA" id="ARBA00022723"/>
    </source>
</evidence>
<feature type="binding site" evidence="8">
    <location>
        <position position="90"/>
    </location>
    <ligand>
        <name>Zn(2+)</name>
        <dbReference type="ChEBI" id="CHEBI:29105"/>
    </ligand>
</feature>
<comment type="caution">
    <text evidence="10">The sequence shown here is derived from an EMBL/GenBank/DDBJ whole genome shotgun (WGS) entry which is preliminary data.</text>
</comment>
<sequence length="405" mass="42193">MAFRLENPVRDYDWGSLEEIPRLLGQEPTGRPAAELWLGAHPLAPSRTPEGGLDEVIGGAPAELLGEGRHELPFLMKVLSAARPLSIQAHPSRDQAQEGFAAEEAAGVSRDDPARNFKDANHKPEIIYALTPFAALSGFRPVVESHAVLAALQQAQPTAFGARLVETAEDSSLADDAARLAALSELILGSPQEAGQTADAWAQAAQAGRAEVPPYPGGGTPLDTLREVSTAYPGDAGILMALLLNRVDLRPGQVLATGARTLHAYLHGTGIEVMAASDNVLRGGLTSKHVDVPTLLRIGQFAPEEPLVQGAGPDSHEAVDPSQDAGAMSFRGTSPEVALTVLGRAGEGTTLPDGPLLVLCLDGVYRFGAPLTGPAELSAGQSAFLGAGEPREVSGDGRLFVSHLA</sequence>
<dbReference type="CDD" id="cd07011">
    <property type="entry name" value="cupin_PMI_type_I_N"/>
    <property type="match status" value="1"/>
</dbReference>
<feature type="active site" evidence="7">
    <location>
        <position position="282"/>
    </location>
</feature>
<dbReference type="InterPro" id="IPR001250">
    <property type="entry name" value="Man6P_Isoase-1"/>
</dbReference>
<dbReference type="PIRSF" id="PIRSF001480">
    <property type="entry name" value="Mannose-6-phosphate_isomerase"/>
    <property type="match status" value="1"/>
</dbReference>
<dbReference type="InterPro" id="IPR016305">
    <property type="entry name" value="Mannose-6-P_Isomerase"/>
</dbReference>
<name>A0A8J2TZ10_9MICO</name>
<gene>
    <name evidence="10" type="ORF">GCM10011333_22120</name>
</gene>
<dbReference type="GO" id="GO:0008270">
    <property type="term" value="F:zinc ion binding"/>
    <property type="evidence" value="ECO:0007669"/>
    <property type="project" value="InterPro"/>
</dbReference>
<accession>A0A8J2TZ10</accession>
<dbReference type="Gene3D" id="1.10.441.10">
    <property type="entry name" value="Phosphomannose Isomerase, domain 2"/>
    <property type="match status" value="1"/>
</dbReference>
<dbReference type="InterPro" id="IPR011051">
    <property type="entry name" value="RmlC_Cupin_sf"/>
</dbReference>
<proteinExistence type="inferred from homology"/>
<evidence type="ECO:0000256" key="1">
    <source>
        <dbReference type="ARBA" id="ARBA00000757"/>
    </source>
</evidence>
<protein>
    <recommendedName>
        <fullName evidence="3">mannose-6-phosphate isomerase</fullName>
        <ecNumber evidence="3">5.3.1.8</ecNumber>
    </recommendedName>
</protein>
<dbReference type="PANTHER" id="PTHR10309:SF0">
    <property type="entry name" value="MANNOSE-6-PHOSPHATE ISOMERASE"/>
    <property type="match status" value="1"/>
</dbReference>
<evidence type="ECO:0000313" key="11">
    <source>
        <dbReference type="Proteomes" id="UP000616114"/>
    </source>
</evidence>
<dbReference type="Pfam" id="PF20511">
    <property type="entry name" value="PMI_typeI_cat"/>
    <property type="match status" value="1"/>
</dbReference>
<reference evidence="10" key="1">
    <citation type="journal article" date="2014" name="Int. J. Syst. Evol. Microbiol.">
        <title>Complete genome sequence of Corynebacterium casei LMG S-19264T (=DSM 44701T), isolated from a smear-ripened cheese.</title>
        <authorList>
            <consortium name="US DOE Joint Genome Institute (JGI-PGF)"/>
            <person name="Walter F."/>
            <person name="Albersmeier A."/>
            <person name="Kalinowski J."/>
            <person name="Ruckert C."/>
        </authorList>
    </citation>
    <scope>NUCLEOTIDE SEQUENCE</scope>
    <source>
        <strain evidence="10">CGMCC 1.12785</strain>
    </source>
</reference>
<dbReference type="InterPro" id="IPR046457">
    <property type="entry name" value="PMI_typeI_cat"/>
</dbReference>
<dbReference type="AlphaFoldDB" id="A0A8J2TZ10"/>
<reference evidence="10" key="2">
    <citation type="submission" date="2020-09" db="EMBL/GenBank/DDBJ databases">
        <authorList>
            <person name="Sun Q."/>
            <person name="Zhou Y."/>
        </authorList>
    </citation>
    <scope>NUCLEOTIDE SEQUENCE</scope>
    <source>
        <strain evidence="10">CGMCC 1.12785</strain>
    </source>
</reference>
<evidence type="ECO:0000256" key="5">
    <source>
        <dbReference type="ARBA" id="ARBA00022833"/>
    </source>
</evidence>
<dbReference type="EC" id="5.3.1.8" evidence="3"/>
<dbReference type="GO" id="GO:0009298">
    <property type="term" value="P:GDP-mannose biosynthetic process"/>
    <property type="evidence" value="ECO:0007669"/>
    <property type="project" value="InterPro"/>
</dbReference>
<evidence type="ECO:0000256" key="7">
    <source>
        <dbReference type="PIRSR" id="PIRSR001480-1"/>
    </source>
</evidence>
<keyword evidence="4 8" id="KW-0479">Metal-binding</keyword>
<dbReference type="RefSeq" id="WP_188550948.1">
    <property type="nucleotide sequence ID" value="NZ_BMFY01000009.1"/>
</dbReference>
<comment type="catalytic activity">
    <reaction evidence="1">
        <text>D-mannose 6-phosphate = D-fructose 6-phosphate</text>
        <dbReference type="Rhea" id="RHEA:12356"/>
        <dbReference type="ChEBI" id="CHEBI:58735"/>
        <dbReference type="ChEBI" id="CHEBI:61527"/>
        <dbReference type="EC" id="5.3.1.8"/>
    </reaction>
</comment>
<comment type="cofactor">
    <cofactor evidence="8">
        <name>Zn(2+)</name>
        <dbReference type="ChEBI" id="CHEBI:29105"/>
    </cofactor>
    <text evidence="8">Binds 1 zinc ion per subunit.</text>
</comment>
<feature type="binding site" evidence="8">
    <location>
        <position position="125"/>
    </location>
    <ligand>
        <name>Zn(2+)</name>
        <dbReference type="ChEBI" id="CHEBI:29105"/>
    </ligand>
</feature>
<dbReference type="NCBIfam" id="TIGR00218">
    <property type="entry name" value="manA"/>
    <property type="match status" value="1"/>
</dbReference>
<dbReference type="GO" id="GO:0004476">
    <property type="term" value="F:mannose-6-phosphate isomerase activity"/>
    <property type="evidence" value="ECO:0007669"/>
    <property type="project" value="UniProtKB-EC"/>
</dbReference>
<evidence type="ECO:0000259" key="9">
    <source>
        <dbReference type="Pfam" id="PF20511"/>
    </source>
</evidence>
<keyword evidence="6 10" id="KW-0413">Isomerase</keyword>
<feature type="binding site" evidence="8">
    <location>
        <position position="88"/>
    </location>
    <ligand>
        <name>Zn(2+)</name>
        <dbReference type="ChEBI" id="CHEBI:29105"/>
    </ligand>
</feature>
<feature type="domain" description="Phosphomannose isomerase type I catalytic" evidence="9">
    <location>
        <begin position="3"/>
        <end position="142"/>
    </location>
</feature>